<organism evidence="1 2">
    <name type="scientific">Araneus ventricosus</name>
    <name type="common">Orbweaver spider</name>
    <name type="synonym">Epeira ventricosa</name>
    <dbReference type="NCBI Taxonomy" id="182803"/>
    <lineage>
        <taxon>Eukaryota</taxon>
        <taxon>Metazoa</taxon>
        <taxon>Ecdysozoa</taxon>
        <taxon>Arthropoda</taxon>
        <taxon>Chelicerata</taxon>
        <taxon>Arachnida</taxon>
        <taxon>Araneae</taxon>
        <taxon>Araneomorphae</taxon>
        <taxon>Entelegynae</taxon>
        <taxon>Araneoidea</taxon>
        <taxon>Araneidae</taxon>
        <taxon>Araneus</taxon>
    </lineage>
</organism>
<evidence type="ECO:0000313" key="1">
    <source>
        <dbReference type="EMBL" id="GBM00042.1"/>
    </source>
</evidence>
<evidence type="ECO:0000313" key="2">
    <source>
        <dbReference type="Proteomes" id="UP000499080"/>
    </source>
</evidence>
<gene>
    <name evidence="1" type="ORF">AVEN_214115_1</name>
</gene>
<dbReference type="EMBL" id="BGPR01000153">
    <property type="protein sequence ID" value="GBM00042.1"/>
    <property type="molecule type" value="Genomic_DNA"/>
</dbReference>
<proteinExistence type="predicted"/>
<dbReference type="AlphaFoldDB" id="A0A4Y2C6H0"/>
<reference evidence="1 2" key="1">
    <citation type="journal article" date="2019" name="Sci. Rep.">
        <title>Orb-weaving spider Araneus ventricosus genome elucidates the spidroin gene catalogue.</title>
        <authorList>
            <person name="Kono N."/>
            <person name="Nakamura H."/>
            <person name="Ohtoshi R."/>
            <person name="Moran D.A.P."/>
            <person name="Shinohara A."/>
            <person name="Yoshida Y."/>
            <person name="Fujiwara M."/>
            <person name="Mori M."/>
            <person name="Tomita M."/>
            <person name="Arakawa K."/>
        </authorList>
    </citation>
    <scope>NUCLEOTIDE SEQUENCE [LARGE SCALE GENOMIC DNA]</scope>
</reference>
<protein>
    <submittedName>
        <fullName evidence="1">Uncharacterized protein</fullName>
    </submittedName>
</protein>
<dbReference type="Proteomes" id="UP000499080">
    <property type="component" value="Unassembled WGS sequence"/>
</dbReference>
<accession>A0A4Y2C6H0</accession>
<name>A0A4Y2C6H0_ARAVE</name>
<sequence>MRKQGKCDFLITACIHLTVWTNMSTSKRTRCISKRVLAVASRYNDEVELSYLHSDDGTYLLQERLGCGLRWLLGLHPHFENNIATNIIQLPRIFWQGRGNSFLRSDYCLYPSLR</sequence>
<keyword evidence="2" id="KW-1185">Reference proteome</keyword>
<comment type="caution">
    <text evidence="1">The sequence shown here is derived from an EMBL/GenBank/DDBJ whole genome shotgun (WGS) entry which is preliminary data.</text>
</comment>